<dbReference type="InterPro" id="IPR013264">
    <property type="entry name" value="DNAG_N"/>
</dbReference>
<sequence>MEELKELLDRVDMESYLDREGIQYRLTNGSRGLQLNVRECPKCGGDKWKVFLNADTGLGNCFSGSCEFKFNKWSFIDGYLGLSKHQTYEHIKQVASEMGWRPPKRISKEVQLEVPELKLPASYAIPIRNKNLKYLENRGITGDIAKFFHLRLSLEGKFWYEIEGKKCAQDYANRIVIPIFDLEGELVGFQGRDITGKAEKKYLFPPGYASTGKYLYNGQNCVGLDTVVMGEGAFDVIAIKMALDTDTELRAVGALGSFGKHLSHGEGETQVTQFLRLKEAGLKNIVIMWDGEVAATDDAVDTAKLLKDYGFNVRIAYLPKDKDPNEIPAKAVVDAYYKALPYNASIATRLKLARRKE</sequence>
<evidence type="ECO:0000259" key="1">
    <source>
        <dbReference type="Pfam" id="PF08275"/>
    </source>
</evidence>
<accession>A0A6J7WS58</accession>
<proteinExistence type="predicted"/>
<dbReference type="InterPro" id="IPR037068">
    <property type="entry name" value="DNA_primase_core_N_sf"/>
</dbReference>
<dbReference type="PANTHER" id="PTHR30313:SF2">
    <property type="entry name" value="DNA PRIMASE"/>
    <property type="match status" value="1"/>
</dbReference>
<dbReference type="Gene3D" id="3.90.980.10">
    <property type="entry name" value="DNA primase, catalytic core, N-terminal domain"/>
    <property type="match status" value="1"/>
</dbReference>
<dbReference type="GO" id="GO:0008270">
    <property type="term" value="F:zinc ion binding"/>
    <property type="evidence" value="ECO:0007669"/>
    <property type="project" value="InterPro"/>
</dbReference>
<dbReference type="Pfam" id="PF08275">
    <property type="entry name" value="DNAG_N"/>
    <property type="match status" value="1"/>
</dbReference>
<gene>
    <name evidence="4" type="ORF">UFOVP220_102</name>
    <name evidence="2" type="ORF">UFOVP26_124</name>
    <name evidence="3" type="ORF">UFOVP44_111</name>
</gene>
<dbReference type="Gene3D" id="3.40.1360.10">
    <property type="match status" value="1"/>
</dbReference>
<protein>
    <submittedName>
        <fullName evidence="4">DNA primase, catalytic core, N-terminal</fullName>
    </submittedName>
</protein>
<dbReference type="PANTHER" id="PTHR30313">
    <property type="entry name" value="DNA PRIMASE"/>
    <property type="match status" value="1"/>
</dbReference>
<dbReference type="GO" id="GO:0006269">
    <property type="term" value="P:DNA replication, synthesis of primer"/>
    <property type="evidence" value="ECO:0007669"/>
    <property type="project" value="TreeGrafter"/>
</dbReference>
<organism evidence="4">
    <name type="scientific">uncultured Caudovirales phage</name>
    <dbReference type="NCBI Taxonomy" id="2100421"/>
    <lineage>
        <taxon>Viruses</taxon>
        <taxon>Duplodnaviria</taxon>
        <taxon>Heunggongvirae</taxon>
        <taxon>Uroviricota</taxon>
        <taxon>Caudoviricetes</taxon>
        <taxon>Peduoviridae</taxon>
        <taxon>Maltschvirus</taxon>
        <taxon>Maltschvirus maltsch</taxon>
    </lineage>
</organism>
<dbReference type="GO" id="GO:0003677">
    <property type="term" value="F:DNA binding"/>
    <property type="evidence" value="ECO:0007669"/>
    <property type="project" value="InterPro"/>
</dbReference>
<name>A0A6J7WS58_9CAUD</name>
<feature type="domain" description="DNA primase DNAG catalytic core N-terminal" evidence="1">
    <location>
        <begin position="164"/>
        <end position="203"/>
    </location>
</feature>
<dbReference type="EMBL" id="LR796176">
    <property type="protein sequence ID" value="CAB4123984.1"/>
    <property type="molecule type" value="Genomic_DNA"/>
</dbReference>
<dbReference type="InterPro" id="IPR050219">
    <property type="entry name" value="DnaG_primase"/>
</dbReference>
<evidence type="ECO:0000313" key="3">
    <source>
        <dbReference type="EMBL" id="CAB4123984.1"/>
    </source>
</evidence>
<dbReference type="Gene3D" id="3.90.580.10">
    <property type="entry name" value="Zinc finger, CHC2-type domain"/>
    <property type="match status" value="1"/>
</dbReference>
<dbReference type="SUPFAM" id="SSF57783">
    <property type="entry name" value="Zinc beta-ribbon"/>
    <property type="match status" value="1"/>
</dbReference>
<dbReference type="InterPro" id="IPR036977">
    <property type="entry name" value="DNA_primase_Znf_CHC2"/>
</dbReference>
<evidence type="ECO:0000313" key="4">
    <source>
        <dbReference type="EMBL" id="CAB5219572.1"/>
    </source>
</evidence>
<dbReference type="EMBL" id="LR796152">
    <property type="protein sequence ID" value="CAB4122205.1"/>
    <property type="molecule type" value="Genomic_DNA"/>
</dbReference>
<evidence type="ECO:0000313" key="2">
    <source>
        <dbReference type="EMBL" id="CAB4122205.1"/>
    </source>
</evidence>
<dbReference type="EMBL" id="LR798268">
    <property type="protein sequence ID" value="CAB5219572.1"/>
    <property type="molecule type" value="Genomic_DNA"/>
</dbReference>
<reference evidence="4" key="1">
    <citation type="submission" date="2020-05" db="EMBL/GenBank/DDBJ databases">
        <authorList>
            <person name="Chiriac C."/>
            <person name="Salcher M."/>
            <person name="Ghai R."/>
            <person name="Kavagutti S V."/>
        </authorList>
    </citation>
    <scope>NUCLEOTIDE SEQUENCE</scope>
</reference>
<dbReference type="SUPFAM" id="SSF56731">
    <property type="entry name" value="DNA primase core"/>
    <property type="match status" value="1"/>
</dbReference>
<dbReference type="Pfam" id="PF13155">
    <property type="entry name" value="Toprim_2"/>
    <property type="match status" value="1"/>
</dbReference>